<sequence length="87" mass="8335">MKVDVLVPPLLPVDGGVSPGVPVGAVTGGVPDVAGVVGVAGVSPPLVLPPALEGVAGWPDDAGTESPLPPPQAASSAERSMAIVLLV</sequence>
<proteinExistence type="predicted"/>
<dbReference type="STRING" id="709839.TSA66_04295"/>
<protein>
    <submittedName>
        <fullName evidence="2">Uncharacterized protein</fullName>
    </submittedName>
</protein>
<dbReference type="AlphaFoldDB" id="A0A0C2BQ61"/>
<evidence type="ECO:0000256" key="1">
    <source>
        <dbReference type="SAM" id="MobiDB-lite"/>
    </source>
</evidence>
<accession>A0A0C2BQ61</accession>
<name>A0A0C2BQ61_9BURK</name>
<evidence type="ECO:0000313" key="3">
    <source>
        <dbReference type="Proteomes" id="UP000031572"/>
    </source>
</evidence>
<comment type="caution">
    <text evidence="2">The sequence shown here is derived from an EMBL/GenBank/DDBJ whole genome shotgun (WGS) entry which is preliminary data.</text>
</comment>
<organism evidence="2 3">
    <name type="scientific">Noviherbaspirillum autotrophicum</name>
    <dbReference type="NCBI Taxonomy" id="709839"/>
    <lineage>
        <taxon>Bacteria</taxon>
        <taxon>Pseudomonadati</taxon>
        <taxon>Pseudomonadota</taxon>
        <taxon>Betaproteobacteria</taxon>
        <taxon>Burkholderiales</taxon>
        <taxon>Oxalobacteraceae</taxon>
        <taxon>Noviherbaspirillum</taxon>
    </lineage>
</organism>
<keyword evidence="3" id="KW-1185">Reference proteome</keyword>
<feature type="region of interest" description="Disordered" evidence="1">
    <location>
        <begin position="57"/>
        <end position="78"/>
    </location>
</feature>
<dbReference type="Proteomes" id="UP000031572">
    <property type="component" value="Unassembled WGS sequence"/>
</dbReference>
<evidence type="ECO:0000313" key="2">
    <source>
        <dbReference type="EMBL" id="KIF80206.1"/>
    </source>
</evidence>
<reference evidence="2 3" key="1">
    <citation type="submission" date="2014-12" db="EMBL/GenBank/DDBJ databases">
        <title>Denitrispirillum autotrophicum gen. nov., sp. nov., Denitrifying, Facultatively Autotrophic Bacteria Isolated from Rice Paddy Soil.</title>
        <authorList>
            <person name="Ishii S."/>
            <person name="Ashida N."/>
            <person name="Ohno H."/>
            <person name="Otsuka S."/>
            <person name="Yokota A."/>
            <person name="Senoo K."/>
        </authorList>
    </citation>
    <scope>NUCLEOTIDE SEQUENCE [LARGE SCALE GENOMIC DNA]</scope>
    <source>
        <strain evidence="2 3">TSA66</strain>
    </source>
</reference>
<gene>
    <name evidence="2" type="ORF">TSA66_04295</name>
</gene>
<dbReference type="EMBL" id="JWJG01000028">
    <property type="protein sequence ID" value="KIF80206.1"/>
    <property type="molecule type" value="Genomic_DNA"/>
</dbReference>